<evidence type="ECO:0000259" key="1">
    <source>
        <dbReference type="Pfam" id="PF09861"/>
    </source>
</evidence>
<protein>
    <recommendedName>
        <fullName evidence="1">LarA-like N-terminal domain-containing protein</fullName>
    </recommendedName>
</protein>
<accession>A0A6N3E5F4</accession>
<dbReference type="InterPro" id="IPR018657">
    <property type="entry name" value="LarA-like_N"/>
</dbReference>
<gene>
    <name evidence="2" type="ORF">IBLFYP30_02392</name>
</gene>
<evidence type="ECO:0000313" key="2">
    <source>
        <dbReference type="EMBL" id="VYU33573.1"/>
    </source>
</evidence>
<dbReference type="RefSeq" id="WP_156531057.1">
    <property type="nucleotide sequence ID" value="NZ_CACRUE010000033.1"/>
</dbReference>
<reference evidence="2" key="1">
    <citation type="submission" date="2019-11" db="EMBL/GenBank/DDBJ databases">
        <authorList>
            <person name="Feng L."/>
        </authorList>
    </citation>
    <scope>NUCLEOTIDE SEQUENCE</scope>
    <source>
        <strain evidence="2">IbartlettiiLFYP30</strain>
    </source>
</reference>
<dbReference type="Pfam" id="PF09861">
    <property type="entry name" value="Lar_N"/>
    <property type="match status" value="1"/>
</dbReference>
<organism evidence="2">
    <name type="scientific">Intestinibacter bartlettii</name>
    <dbReference type="NCBI Taxonomy" id="261299"/>
    <lineage>
        <taxon>Bacteria</taxon>
        <taxon>Bacillati</taxon>
        <taxon>Bacillota</taxon>
        <taxon>Clostridia</taxon>
        <taxon>Peptostreptococcales</taxon>
        <taxon>Peptostreptococcaceae</taxon>
        <taxon>Intestinibacter</taxon>
    </lineage>
</organism>
<dbReference type="AlphaFoldDB" id="A0A6N3E5F4"/>
<dbReference type="EMBL" id="CACRUE010000033">
    <property type="protein sequence ID" value="VYU33573.1"/>
    <property type="molecule type" value="Genomic_DNA"/>
</dbReference>
<name>A0A6N3E5F4_9FIRM</name>
<feature type="domain" description="LarA-like N-terminal" evidence="1">
    <location>
        <begin position="24"/>
        <end position="191"/>
    </location>
</feature>
<proteinExistence type="predicted"/>
<sequence>MSQINEILDNIKLPQIMKASQIFDDSKLENVEKYLNQKLINKNIKDKIKPGMKIAITGGSRGISHYKELMKTVVSFVKECGGVPFIVPSMGSHGGGTSEGQENMLKKLGITKDTVGCEIISSMDVMEVGRTSKDLPVYIDKNAANADGIILLNRVKLHTSFRGKYESGLIKMMAIGLAKRKGADMTHSLRYENMANNLLEVGTIAINNLNIICGVASIENGYNEVNDVFVLHKYEILEEEPKILEKSKHLMSRIYLDDIDVLIVNEIGKNISGTGVDTNIVGRFHTNAASGGPNTIKLGFLDISEKSGGNANGMGLADFISKKFQNKIDFPATYINAITSTEPNSVKMPLVLDNDKYVFKGCVKLCGALNLDDIKLVIINNTKELDEIYMSKAAFENVVDKSKVKKESDLFDIPFDKEDNLDLFKK</sequence>
<dbReference type="GO" id="GO:0050043">
    <property type="term" value="F:lactate racemase activity"/>
    <property type="evidence" value="ECO:0007669"/>
    <property type="project" value="InterPro"/>
</dbReference>
<dbReference type="Gene3D" id="3.40.50.11440">
    <property type="match status" value="1"/>
</dbReference>